<evidence type="ECO:0000313" key="4">
    <source>
        <dbReference type="EMBL" id="MBB4078724.1"/>
    </source>
</evidence>
<dbReference type="AlphaFoldDB" id="A0A840DZM5"/>
<evidence type="ECO:0000256" key="1">
    <source>
        <dbReference type="SAM" id="SignalP"/>
    </source>
</evidence>
<dbReference type="Proteomes" id="UP000576209">
    <property type="component" value="Unassembled WGS sequence"/>
</dbReference>
<dbReference type="Gene3D" id="3.20.20.80">
    <property type="entry name" value="Glycosidases"/>
    <property type="match status" value="1"/>
</dbReference>
<proteinExistence type="predicted"/>
<comment type="caution">
    <text evidence="4">The sequence shown here is derived from an EMBL/GenBank/DDBJ whole genome shotgun (WGS) entry which is preliminary data.</text>
</comment>
<dbReference type="Pfam" id="PF12904">
    <property type="entry name" value="Collagen_bind_2"/>
    <property type="match status" value="1"/>
</dbReference>
<feature type="domain" description="Putative collagen-binding" evidence="2">
    <location>
        <begin position="523"/>
        <end position="589"/>
    </location>
</feature>
<feature type="signal peptide" evidence="1">
    <location>
        <begin position="1"/>
        <end position="21"/>
    </location>
</feature>
<dbReference type="Pfam" id="PF16586">
    <property type="entry name" value="DUF5060"/>
    <property type="match status" value="1"/>
</dbReference>
<dbReference type="SUPFAM" id="SSF51445">
    <property type="entry name" value="(Trans)glycosidases"/>
    <property type="match status" value="1"/>
</dbReference>
<dbReference type="Gene3D" id="2.60.40.10">
    <property type="entry name" value="Immunoglobulins"/>
    <property type="match status" value="1"/>
</dbReference>
<reference evidence="4 5" key="1">
    <citation type="submission" date="2020-08" db="EMBL/GenBank/DDBJ databases">
        <title>Genomic Encyclopedia of Type Strains, Phase IV (KMG-IV): sequencing the most valuable type-strain genomes for metagenomic binning, comparative biology and taxonomic classification.</title>
        <authorList>
            <person name="Goeker M."/>
        </authorList>
    </citation>
    <scope>NUCLEOTIDE SEQUENCE [LARGE SCALE GENOMIC DNA]</scope>
    <source>
        <strain evidence="4 5">DSM 105137</strain>
    </source>
</reference>
<gene>
    <name evidence="4" type="ORF">GGR28_001337</name>
</gene>
<keyword evidence="1" id="KW-0732">Signal</keyword>
<dbReference type="InterPro" id="IPR017853">
    <property type="entry name" value="GH"/>
</dbReference>
<evidence type="ECO:0000259" key="2">
    <source>
        <dbReference type="Pfam" id="PF12904"/>
    </source>
</evidence>
<evidence type="ECO:0000313" key="5">
    <source>
        <dbReference type="Proteomes" id="UP000576209"/>
    </source>
</evidence>
<feature type="domain" description="DUF5060" evidence="3">
    <location>
        <begin position="28"/>
        <end position="105"/>
    </location>
</feature>
<dbReference type="EMBL" id="JACIFF010000002">
    <property type="protein sequence ID" value="MBB4078724.1"/>
    <property type="molecule type" value="Genomic_DNA"/>
</dbReference>
<keyword evidence="5" id="KW-1185">Reference proteome</keyword>
<name>A0A840DZM5_9BACT</name>
<dbReference type="InterPro" id="IPR024749">
    <property type="entry name" value="Collagen-bd_put"/>
</dbReference>
<evidence type="ECO:0000259" key="3">
    <source>
        <dbReference type="Pfam" id="PF16586"/>
    </source>
</evidence>
<organism evidence="4 5">
    <name type="scientific">Neolewinella aquimaris</name>
    <dbReference type="NCBI Taxonomy" id="1835722"/>
    <lineage>
        <taxon>Bacteria</taxon>
        <taxon>Pseudomonadati</taxon>
        <taxon>Bacteroidota</taxon>
        <taxon>Saprospiria</taxon>
        <taxon>Saprospirales</taxon>
        <taxon>Lewinellaceae</taxon>
        <taxon>Neolewinella</taxon>
    </lineage>
</organism>
<evidence type="ECO:0008006" key="6">
    <source>
        <dbReference type="Google" id="ProtNLM"/>
    </source>
</evidence>
<accession>A0A840DZM5</accession>
<protein>
    <recommendedName>
        <fullName evidence="6">DUF5060 domain-containing protein</fullName>
    </recommendedName>
</protein>
<sequence length="599" mass="67278">MRLTCFLLLLALLSGCRTTFTSTLPDTAKWEKITLTFPGPETSEAAADNPFTHYRLDVTFTNGEHRITVPGFYAGDGRAAHTGAENGNIWQVRFRPDLEGEWTYAGKLIRGTDAYLGGDAGATKTVKSYEGAFFVGNAEPGENGRLIRDHPRYLRWAESGDYFLKTGVDSPENLLGYADFDGTYRYSDDFREGESTAEGLHTYAAHLDDYGTRDPAWKDGKGKALIGGLNYLASVGVNSIYFLTLNIGGDGRDVWPYTSHEVFDRFDVSKLDQWEIVFDHADSLGMMLHFVLNETENETLLDNGDTGPLRRLYFREMVARFGHHRAVTWNLGEENGPNEWSETYQDNRQQSDVIAWFAEHDPYRNYVVLHTHPGEAAFAEIYEPLLGNEQLGGLALQLGNPYSANEVTRKWLDLSAAAGAPWIMTVDEVGPWWRGLDPDNATPNNQDSLRALTLWGNLMAGGAGVEWYYGARSPHNDLNLEDWRSRDRAYRWTTHARKFFERHLPFGEMEGRNELLASEAQFCFAREGEVYVVFLPFGRPATLDLSGTEGEFTVQWYDPRKGGELIDHGELVSASDGQVGLVPPGEGDWACLLKKRPKE</sequence>
<dbReference type="InterPro" id="IPR032260">
    <property type="entry name" value="DUF5060"/>
</dbReference>
<dbReference type="RefSeq" id="WP_183494957.1">
    <property type="nucleotide sequence ID" value="NZ_JACIFF010000002.1"/>
</dbReference>
<feature type="chain" id="PRO_5032319921" description="DUF5060 domain-containing protein" evidence="1">
    <location>
        <begin position="22"/>
        <end position="599"/>
    </location>
</feature>
<dbReference type="PROSITE" id="PS51257">
    <property type="entry name" value="PROKAR_LIPOPROTEIN"/>
    <property type="match status" value="1"/>
</dbReference>
<dbReference type="InterPro" id="IPR013783">
    <property type="entry name" value="Ig-like_fold"/>
</dbReference>